<feature type="transmembrane region" description="Helical" evidence="8">
    <location>
        <begin position="20"/>
        <end position="42"/>
    </location>
</feature>
<dbReference type="SUPFAM" id="SSF103473">
    <property type="entry name" value="MFS general substrate transporter"/>
    <property type="match status" value="1"/>
</dbReference>
<dbReference type="NCBIfam" id="TIGR00711">
    <property type="entry name" value="efflux_EmrB"/>
    <property type="match status" value="1"/>
</dbReference>
<feature type="transmembrane region" description="Helical" evidence="8">
    <location>
        <begin position="86"/>
        <end position="104"/>
    </location>
</feature>
<feature type="transmembrane region" description="Helical" evidence="8">
    <location>
        <begin position="402"/>
        <end position="423"/>
    </location>
</feature>
<evidence type="ECO:0000256" key="2">
    <source>
        <dbReference type="ARBA" id="ARBA00008537"/>
    </source>
</evidence>
<accession>A0A075LMS2</accession>
<evidence type="ECO:0000256" key="4">
    <source>
        <dbReference type="ARBA" id="ARBA00022475"/>
    </source>
</evidence>
<feature type="transmembrane region" description="Helical" evidence="8">
    <location>
        <begin position="145"/>
        <end position="166"/>
    </location>
</feature>
<keyword evidence="5 8" id="KW-0812">Transmembrane</keyword>
<dbReference type="HOGENOM" id="CLU_000960_28_0_9"/>
<name>A0A075LMS2_9BACI</name>
<dbReference type="Proteomes" id="UP000027980">
    <property type="component" value="Chromosome"/>
</dbReference>
<comment type="subcellular location">
    <subcellularLocation>
        <location evidence="1">Cell membrane</location>
        <topology evidence="1">Multi-pass membrane protein</topology>
    </subcellularLocation>
</comment>
<feature type="transmembrane region" description="Helical" evidence="8">
    <location>
        <begin position="116"/>
        <end position="138"/>
    </location>
</feature>
<dbReference type="PANTHER" id="PTHR42718">
    <property type="entry name" value="MAJOR FACILITATOR SUPERFAMILY MULTIDRUG TRANSPORTER MFSC"/>
    <property type="match status" value="1"/>
</dbReference>
<evidence type="ECO:0000256" key="5">
    <source>
        <dbReference type="ARBA" id="ARBA00022692"/>
    </source>
</evidence>
<dbReference type="AlphaFoldDB" id="A0A075LMS2"/>
<protein>
    <submittedName>
        <fullName evidence="10">Multidrug MFS transporter</fullName>
    </submittedName>
</protein>
<feature type="transmembrane region" description="Helical" evidence="8">
    <location>
        <begin position="172"/>
        <end position="193"/>
    </location>
</feature>
<feature type="transmembrane region" description="Helical" evidence="8">
    <location>
        <begin position="338"/>
        <end position="357"/>
    </location>
</feature>
<dbReference type="KEGG" id="tap:GZ22_11835"/>
<proteinExistence type="inferred from homology"/>
<dbReference type="Pfam" id="PF07690">
    <property type="entry name" value="MFS_1"/>
    <property type="match status" value="1"/>
</dbReference>
<feature type="domain" description="Major facilitator superfamily (MFS) profile" evidence="9">
    <location>
        <begin position="20"/>
        <end position="469"/>
    </location>
</feature>
<evidence type="ECO:0000313" key="11">
    <source>
        <dbReference type="Proteomes" id="UP000027980"/>
    </source>
</evidence>
<organism evidence="10 11">
    <name type="scientific">Terribacillus saccharophilus</name>
    <dbReference type="NCBI Taxonomy" id="361277"/>
    <lineage>
        <taxon>Bacteria</taxon>
        <taxon>Bacillati</taxon>
        <taxon>Bacillota</taxon>
        <taxon>Bacilli</taxon>
        <taxon>Bacillales</taxon>
        <taxon>Bacillaceae</taxon>
        <taxon>Terribacillus</taxon>
    </lineage>
</organism>
<reference evidence="10 11" key="1">
    <citation type="submission" date="2014-07" db="EMBL/GenBank/DDBJ databases">
        <title>Complete genome sequence of a moderately halophilic bacterium Terribacillus aidingensis MP602, isolated from Cryptomeria fortunei in Tianmu mountain in China.</title>
        <authorList>
            <person name="Wang Y."/>
            <person name="Lu P."/>
            <person name="Zhang L."/>
        </authorList>
    </citation>
    <scope>NUCLEOTIDE SEQUENCE [LARGE SCALE GENOMIC DNA]</scope>
    <source>
        <strain evidence="10 11">MP602</strain>
    </source>
</reference>
<keyword evidence="4" id="KW-1003">Cell membrane</keyword>
<evidence type="ECO:0000256" key="6">
    <source>
        <dbReference type="ARBA" id="ARBA00022989"/>
    </source>
</evidence>
<evidence type="ECO:0000259" key="9">
    <source>
        <dbReference type="PROSITE" id="PS50850"/>
    </source>
</evidence>
<dbReference type="PRINTS" id="PR01036">
    <property type="entry name" value="TCRTETB"/>
</dbReference>
<feature type="transmembrane region" description="Helical" evidence="8">
    <location>
        <begin position="232"/>
        <end position="253"/>
    </location>
</feature>
<dbReference type="InterPro" id="IPR020846">
    <property type="entry name" value="MFS_dom"/>
</dbReference>
<dbReference type="OrthoDB" id="9816041at2"/>
<dbReference type="GO" id="GO:0005886">
    <property type="term" value="C:plasma membrane"/>
    <property type="evidence" value="ECO:0007669"/>
    <property type="project" value="UniProtKB-SubCell"/>
</dbReference>
<dbReference type="GeneID" id="34220103"/>
<dbReference type="InterPro" id="IPR036259">
    <property type="entry name" value="MFS_trans_sf"/>
</dbReference>
<dbReference type="EMBL" id="CP008876">
    <property type="protein sequence ID" value="AIF67262.1"/>
    <property type="molecule type" value="Genomic_DNA"/>
</dbReference>
<dbReference type="Gene3D" id="1.20.1250.20">
    <property type="entry name" value="MFS general substrate transporter like domains"/>
    <property type="match status" value="1"/>
</dbReference>
<dbReference type="PROSITE" id="PS50850">
    <property type="entry name" value="MFS"/>
    <property type="match status" value="1"/>
</dbReference>
<dbReference type="InterPro" id="IPR011701">
    <property type="entry name" value="MFS"/>
</dbReference>
<sequence length="476" mass="51125">MAATTQTIDKHVQVENRIPLIIVLMVGNFIALINETVMNVALPNIEETLGIQTTTAHWLSTGYMLTIGILIPISAYLMQRFTTRQLLLTALSFFFIGTLIAGFAPNFPILLLGRVIQASGSGIIIPLVTTVIITITPLAKRGSMLGLLMVVILFAPAIGPVFSGLVVEQASWRYVFISVLPVTLVLLGFAAYFVRNVLETKRTKIDILSVVLAVIGFGSIVIGFSSAGAEGWTSPLVLGALIIGLAAIAYFAYRQFNLETPMLDLRPYKNKNFLMAILVTITVMMCFFAAMILLPIFMQDALGISAFDSGIVLFPGGIMIAIMALLTGRLSDRFGPKPFAITGTVLLVAMIGLMTTISTDTTMLQFTLLYVGFTFAIGLILTPMTTLGLNQLTEELYSHGSASLNAFNQISGAIGPALFITLMSGGSQAVTSHSADQAMTAGLQFAFTIAGAFAVAAVVFVLLVKQSKPIHHYQYE</sequence>
<dbReference type="GO" id="GO:0022857">
    <property type="term" value="F:transmembrane transporter activity"/>
    <property type="evidence" value="ECO:0007669"/>
    <property type="project" value="InterPro"/>
</dbReference>
<evidence type="ECO:0000313" key="10">
    <source>
        <dbReference type="EMBL" id="AIF67262.1"/>
    </source>
</evidence>
<keyword evidence="3" id="KW-0813">Transport</keyword>
<evidence type="ECO:0000256" key="3">
    <source>
        <dbReference type="ARBA" id="ARBA00022448"/>
    </source>
</evidence>
<dbReference type="InterPro" id="IPR004638">
    <property type="entry name" value="EmrB-like"/>
</dbReference>
<feature type="transmembrane region" description="Helical" evidence="8">
    <location>
        <begin position="363"/>
        <end position="381"/>
    </location>
</feature>
<feature type="transmembrane region" description="Helical" evidence="8">
    <location>
        <begin position="273"/>
        <end position="298"/>
    </location>
</feature>
<feature type="transmembrane region" description="Helical" evidence="8">
    <location>
        <begin position="62"/>
        <end position="79"/>
    </location>
</feature>
<evidence type="ECO:0000256" key="8">
    <source>
        <dbReference type="SAM" id="Phobius"/>
    </source>
</evidence>
<dbReference type="RefSeq" id="WP_038562625.1">
    <property type="nucleotide sequence ID" value="NZ_CP008876.1"/>
</dbReference>
<gene>
    <name evidence="10" type="ORF">GZ22_11835</name>
</gene>
<feature type="transmembrane region" description="Helical" evidence="8">
    <location>
        <begin position="443"/>
        <end position="464"/>
    </location>
</feature>
<feature type="transmembrane region" description="Helical" evidence="8">
    <location>
        <begin position="304"/>
        <end position="326"/>
    </location>
</feature>
<feature type="transmembrane region" description="Helical" evidence="8">
    <location>
        <begin position="205"/>
        <end position="226"/>
    </location>
</feature>
<keyword evidence="7 8" id="KW-0472">Membrane</keyword>
<evidence type="ECO:0000256" key="7">
    <source>
        <dbReference type="ARBA" id="ARBA00023136"/>
    </source>
</evidence>
<keyword evidence="6 8" id="KW-1133">Transmembrane helix</keyword>
<dbReference type="PANTHER" id="PTHR42718:SF9">
    <property type="entry name" value="MAJOR FACILITATOR SUPERFAMILY MULTIDRUG TRANSPORTER MFSC"/>
    <property type="match status" value="1"/>
</dbReference>
<dbReference type="CDD" id="cd17503">
    <property type="entry name" value="MFS_LmrB_MDR_like"/>
    <property type="match status" value="1"/>
</dbReference>
<evidence type="ECO:0000256" key="1">
    <source>
        <dbReference type="ARBA" id="ARBA00004651"/>
    </source>
</evidence>
<dbReference type="Gene3D" id="1.20.1720.10">
    <property type="entry name" value="Multidrug resistance protein D"/>
    <property type="match status" value="1"/>
</dbReference>
<comment type="similarity">
    <text evidence="2">Belongs to the major facilitator superfamily. EmrB family.</text>
</comment>